<keyword evidence="3" id="KW-1185">Reference proteome</keyword>
<keyword evidence="2" id="KW-0808">Transferase</keyword>
<dbReference type="InterPro" id="IPR029063">
    <property type="entry name" value="SAM-dependent_MTases_sf"/>
</dbReference>
<evidence type="ECO:0000259" key="1">
    <source>
        <dbReference type="Pfam" id="PF08241"/>
    </source>
</evidence>
<dbReference type="GO" id="GO:0032259">
    <property type="term" value="P:methylation"/>
    <property type="evidence" value="ECO:0007669"/>
    <property type="project" value="UniProtKB-KW"/>
</dbReference>
<gene>
    <name evidence="2" type="ORF">HNQ77_004580</name>
</gene>
<dbReference type="CDD" id="cd02440">
    <property type="entry name" value="AdoMet_MTases"/>
    <property type="match status" value="1"/>
</dbReference>
<sequence>MTKGLSLLCPACSNELRPLSDCEETFNTAWIPCDWCPEVIRKTNGVWRMLSTQQRIDHAAFLRDYETIRRTEGRGSDRSDFYLALPFADVTGRFSEQWKIRARSYRFLEETLLPSLEQRHGSQMRVLDIGAGNGWLSYRLALRGYLPAAVDLCRNEWDGLEAAKHYTSAIPGLFPRIEAEMDNLPFANAQFDVAIFNASFHYSADYSKTLRETLRCLRSGGTILIVDSPTYRSAAGGEAMRRERQRSSEARFGVSGDAHATQDFLTPEIVESLSGLGIQWTRHLASYGLRWSMRPLIARLKRRREPSQFYLYEGRMLSA</sequence>
<keyword evidence="2" id="KW-0489">Methyltransferase</keyword>
<dbReference type="SUPFAM" id="SSF53335">
    <property type="entry name" value="S-adenosyl-L-methionine-dependent methyltransferases"/>
    <property type="match status" value="1"/>
</dbReference>
<accession>A0A841K635</accession>
<feature type="domain" description="Methyltransferase type 11" evidence="1">
    <location>
        <begin position="127"/>
        <end position="225"/>
    </location>
</feature>
<comment type="caution">
    <text evidence="2">The sequence shown here is derived from an EMBL/GenBank/DDBJ whole genome shotgun (WGS) entry which is preliminary data.</text>
</comment>
<dbReference type="InterPro" id="IPR013216">
    <property type="entry name" value="Methyltransf_11"/>
</dbReference>
<proteinExistence type="predicted"/>
<protein>
    <submittedName>
        <fullName evidence="2">SAM-dependent methyltransferase</fullName>
    </submittedName>
</protein>
<dbReference type="PANTHER" id="PTHR43591">
    <property type="entry name" value="METHYLTRANSFERASE"/>
    <property type="match status" value="1"/>
</dbReference>
<dbReference type="GO" id="GO:0008757">
    <property type="term" value="F:S-adenosylmethionine-dependent methyltransferase activity"/>
    <property type="evidence" value="ECO:0007669"/>
    <property type="project" value="InterPro"/>
</dbReference>
<dbReference type="RefSeq" id="WP_184085198.1">
    <property type="nucleotide sequence ID" value="NZ_JACHEK010000010.1"/>
</dbReference>
<dbReference type="EMBL" id="JACHEK010000010">
    <property type="protein sequence ID" value="MBB6146601.1"/>
    <property type="molecule type" value="Genomic_DNA"/>
</dbReference>
<dbReference type="AlphaFoldDB" id="A0A841K635"/>
<evidence type="ECO:0000313" key="2">
    <source>
        <dbReference type="EMBL" id="MBB6146601.1"/>
    </source>
</evidence>
<dbReference type="Pfam" id="PF08241">
    <property type="entry name" value="Methyltransf_11"/>
    <property type="match status" value="1"/>
</dbReference>
<name>A0A841K635_9BACT</name>
<organism evidence="2 3">
    <name type="scientific">Silvibacterium bohemicum</name>
    <dbReference type="NCBI Taxonomy" id="1577686"/>
    <lineage>
        <taxon>Bacteria</taxon>
        <taxon>Pseudomonadati</taxon>
        <taxon>Acidobacteriota</taxon>
        <taxon>Terriglobia</taxon>
        <taxon>Terriglobales</taxon>
        <taxon>Acidobacteriaceae</taxon>
        <taxon>Silvibacterium</taxon>
    </lineage>
</organism>
<dbReference type="Proteomes" id="UP000538666">
    <property type="component" value="Unassembled WGS sequence"/>
</dbReference>
<dbReference type="Gene3D" id="3.40.50.150">
    <property type="entry name" value="Vaccinia Virus protein VP39"/>
    <property type="match status" value="1"/>
</dbReference>
<reference evidence="2 3" key="1">
    <citation type="submission" date="2020-08" db="EMBL/GenBank/DDBJ databases">
        <title>Genomic Encyclopedia of Type Strains, Phase IV (KMG-IV): sequencing the most valuable type-strain genomes for metagenomic binning, comparative biology and taxonomic classification.</title>
        <authorList>
            <person name="Goeker M."/>
        </authorList>
    </citation>
    <scope>NUCLEOTIDE SEQUENCE [LARGE SCALE GENOMIC DNA]</scope>
    <source>
        <strain evidence="2 3">DSM 103733</strain>
    </source>
</reference>
<evidence type="ECO:0000313" key="3">
    <source>
        <dbReference type="Proteomes" id="UP000538666"/>
    </source>
</evidence>